<evidence type="ECO:0000259" key="10">
    <source>
        <dbReference type="Pfam" id="PF14306"/>
    </source>
</evidence>
<dbReference type="InterPro" id="IPR015947">
    <property type="entry name" value="PUA-like_sf"/>
</dbReference>
<dbReference type="Gene3D" id="3.10.400.10">
    <property type="entry name" value="Sulfate adenylyltransferase"/>
    <property type="match status" value="1"/>
</dbReference>
<reference evidence="11 12" key="1">
    <citation type="submission" date="2019-01" db="EMBL/GenBank/DDBJ databases">
        <title>Draft genome sequence of heavy metal resistant Bacillus cereus NWUAB01.</title>
        <authorList>
            <person name="Babalola O."/>
            <person name="Aremu B.R."/>
            <person name="Ayangbenro A.S."/>
        </authorList>
    </citation>
    <scope>NUCLEOTIDE SEQUENCE [LARGE SCALE GENOMIC DNA]</scope>
    <source>
        <strain evidence="11 12">NWUAB01</strain>
    </source>
</reference>
<feature type="domain" description="ATP-sulfurylase PUA-like" evidence="10">
    <location>
        <begin position="14"/>
        <end position="172"/>
    </location>
</feature>
<evidence type="ECO:0000256" key="2">
    <source>
        <dbReference type="ARBA" id="ARBA00022679"/>
    </source>
</evidence>
<comment type="pathway">
    <text evidence="1 8">Sulfur metabolism; hydrogen sulfide biosynthesis; sulfite from sulfate: step 1/3.</text>
</comment>
<dbReference type="InterPro" id="IPR002650">
    <property type="entry name" value="Sulphate_adenylyltransferase"/>
</dbReference>
<evidence type="ECO:0000256" key="1">
    <source>
        <dbReference type="ARBA" id="ARBA00005048"/>
    </source>
</evidence>
<dbReference type="SUPFAM" id="SSF52374">
    <property type="entry name" value="Nucleotidylyl transferase"/>
    <property type="match status" value="1"/>
</dbReference>
<dbReference type="PANTHER" id="PTHR43509:SF1">
    <property type="entry name" value="SULFATE ADENYLYLTRANSFERASE"/>
    <property type="match status" value="1"/>
</dbReference>
<dbReference type="Pfam" id="PF01747">
    <property type="entry name" value="ATP-sulfurylase"/>
    <property type="match status" value="1"/>
</dbReference>
<dbReference type="SUPFAM" id="SSF88697">
    <property type="entry name" value="PUA domain-like"/>
    <property type="match status" value="1"/>
</dbReference>
<dbReference type="InterPro" id="IPR024951">
    <property type="entry name" value="Sulfurylase_cat_dom"/>
</dbReference>
<evidence type="ECO:0000256" key="4">
    <source>
        <dbReference type="ARBA" id="ARBA00022741"/>
    </source>
</evidence>
<organism evidence="11 12">
    <name type="scientific">Bacillus cereus</name>
    <dbReference type="NCBI Taxonomy" id="1396"/>
    <lineage>
        <taxon>Bacteria</taxon>
        <taxon>Bacillati</taxon>
        <taxon>Bacillota</taxon>
        <taxon>Bacilli</taxon>
        <taxon>Bacillales</taxon>
        <taxon>Bacillaceae</taxon>
        <taxon>Bacillus</taxon>
        <taxon>Bacillus cereus group</taxon>
    </lineage>
</organism>
<dbReference type="GO" id="GO:0004781">
    <property type="term" value="F:sulfate adenylyltransferase (ATP) activity"/>
    <property type="evidence" value="ECO:0007669"/>
    <property type="project" value="UniProtKB-UniRule"/>
</dbReference>
<evidence type="ECO:0000259" key="9">
    <source>
        <dbReference type="Pfam" id="PF01747"/>
    </source>
</evidence>
<dbReference type="NCBIfam" id="TIGR00339">
    <property type="entry name" value="sopT"/>
    <property type="match status" value="1"/>
</dbReference>
<gene>
    <name evidence="8 11" type="primary">sat</name>
    <name evidence="11" type="ORF">DR116_0024875</name>
</gene>
<dbReference type="InterPro" id="IPR020792">
    <property type="entry name" value="SO4_adenylyltransferase_pro"/>
</dbReference>
<dbReference type="Proteomes" id="UP000253597">
    <property type="component" value="Unassembled WGS sequence"/>
</dbReference>
<evidence type="ECO:0000256" key="8">
    <source>
        <dbReference type="HAMAP-Rule" id="MF_00066"/>
    </source>
</evidence>
<evidence type="ECO:0000256" key="3">
    <source>
        <dbReference type="ARBA" id="ARBA00022695"/>
    </source>
</evidence>
<evidence type="ECO:0000313" key="11">
    <source>
        <dbReference type="EMBL" id="RWQ71094.1"/>
    </source>
</evidence>
<dbReference type="EMBL" id="QNGD03000014">
    <property type="protein sequence ID" value="RWQ71094.1"/>
    <property type="molecule type" value="Genomic_DNA"/>
</dbReference>
<dbReference type="EC" id="2.7.7.4" evidence="8"/>
<dbReference type="NCBIfam" id="NF003166">
    <property type="entry name" value="PRK04149.1"/>
    <property type="match status" value="1"/>
</dbReference>
<evidence type="ECO:0000256" key="5">
    <source>
        <dbReference type="ARBA" id="ARBA00022840"/>
    </source>
</evidence>
<comment type="caution">
    <text evidence="11">The sequence shown here is derived from an EMBL/GenBank/DDBJ whole genome shotgun (WGS) entry which is preliminary data.</text>
</comment>
<dbReference type="Pfam" id="PF14306">
    <property type="entry name" value="PUA_2"/>
    <property type="match status" value="1"/>
</dbReference>
<evidence type="ECO:0000256" key="7">
    <source>
        <dbReference type="ARBA" id="ARBA00049370"/>
    </source>
</evidence>
<dbReference type="RefSeq" id="WP_113303012.1">
    <property type="nucleotide sequence ID" value="NZ_QNGD03000014.1"/>
</dbReference>
<dbReference type="GO" id="GO:0000103">
    <property type="term" value="P:sulfate assimilation"/>
    <property type="evidence" value="ECO:0007669"/>
    <property type="project" value="UniProtKB-UniRule"/>
</dbReference>
<dbReference type="Gene3D" id="3.40.50.620">
    <property type="entry name" value="HUPs"/>
    <property type="match status" value="1"/>
</dbReference>
<comment type="catalytic activity">
    <reaction evidence="7 8">
        <text>sulfate + ATP + H(+) = adenosine 5'-phosphosulfate + diphosphate</text>
        <dbReference type="Rhea" id="RHEA:18133"/>
        <dbReference type="ChEBI" id="CHEBI:15378"/>
        <dbReference type="ChEBI" id="CHEBI:16189"/>
        <dbReference type="ChEBI" id="CHEBI:30616"/>
        <dbReference type="ChEBI" id="CHEBI:33019"/>
        <dbReference type="ChEBI" id="CHEBI:58243"/>
        <dbReference type="EC" id="2.7.7.4"/>
    </reaction>
</comment>
<dbReference type="InterPro" id="IPR014729">
    <property type="entry name" value="Rossmann-like_a/b/a_fold"/>
</dbReference>
<dbReference type="InterPro" id="IPR025980">
    <property type="entry name" value="ATP-Sase_PUA-like_dom"/>
</dbReference>
<sequence length="398" mass="45377">MGLQTELKINTENIQPHGGVLINRELVGIKKEKWIKKSKSLTSIILSKWSISDLELIAIGGFSPLEGFMESKDYQCVIENMRLANGLVWSIPITLAVNESIAESLYVGQDIALYGEDGILYAVMKLNEKFRYNKEIEAKNVYGTTDIKHPGVKRIYEQGDVYLGGPIHLLNRPSHSAFEDYYLDPSQTRKMFRELGWKTVVGFQTRNPVHRAHEYIQKAAMEVVDGLMLNPLVGETKLDDISAHIRMESYEVLLKNYYPKDRVRLVIFPAAMRYAGPKEAIFHAIVRKNYGCTHFIVGRDHAGVGNYYGSYDAQIIFNNFTSEELVIQPLFFENVFYCNLCASMASKKTCPHEEKQRLQLSGTKVREMLKSGQIPPREYTRQEVAKILIQGLKNHSTN</sequence>
<feature type="domain" description="Sulphate adenylyltransferase catalytic" evidence="9">
    <location>
        <begin position="180"/>
        <end position="390"/>
    </location>
</feature>
<dbReference type="PANTHER" id="PTHR43509">
    <property type="match status" value="1"/>
</dbReference>
<dbReference type="CDD" id="cd00517">
    <property type="entry name" value="ATPS"/>
    <property type="match status" value="1"/>
</dbReference>
<evidence type="ECO:0000256" key="6">
    <source>
        <dbReference type="ARBA" id="ARBA00037980"/>
    </source>
</evidence>
<name>A0A9X8IVW5_BACCE</name>
<accession>A0A9X8IVW5</accession>
<dbReference type="AlphaFoldDB" id="A0A9X8IVW5"/>
<dbReference type="HAMAP" id="MF_00066">
    <property type="entry name" value="Sulf_adenylyltr"/>
    <property type="match status" value="1"/>
</dbReference>
<evidence type="ECO:0000313" key="12">
    <source>
        <dbReference type="Proteomes" id="UP000253597"/>
    </source>
</evidence>
<comment type="similarity">
    <text evidence="6 8">Belongs to the sulfate adenylyltransferase family.</text>
</comment>
<keyword evidence="5 8" id="KW-0067">ATP-binding</keyword>
<dbReference type="GO" id="GO:0005524">
    <property type="term" value="F:ATP binding"/>
    <property type="evidence" value="ECO:0007669"/>
    <property type="project" value="UniProtKB-KW"/>
</dbReference>
<dbReference type="GO" id="GO:0070814">
    <property type="term" value="P:hydrogen sulfide biosynthetic process"/>
    <property type="evidence" value="ECO:0007669"/>
    <property type="project" value="UniProtKB-UniRule"/>
</dbReference>
<keyword evidence="3 8" id="KW-0548">Nucleotidyltransferase</keyword>
<keyword evidence="4 8" id="KW-0547">Nucleotide-binding</keyword>
<proteinExistence type="inferred from homology"/>
<keyword evidence="2 8" id="KW-0808">Transferase</keyword>
<protein>
    <recommendedName>
        <fullName evidence="8">Sulfate adenylyltransferase</fullName>
        <ecNumber evidence="8">2.7.7.4</ecNumber>
    </recommendedName>
    <alternativeName>
        <fullName evidence="8">ATP-sulfurylase</fullName>
    </alternativeName>
    <alternativeName>
        <fullName evidence="8">Sulfate adenylate transferase</fullName>
        <shortName evidence="8">SAT</shortName>
    </alternativeName>
</protein>